<feature type="transmembrane region" description="Helical" evidence="8">
    <location>
        <begin position="105"/>
        <end position="127"/>
    </location>
</feature>
<feature type="transmembrane region" description="Helical" evidence="8">
    <location>
        <begin position="51"/>
        <end position="72"/>
    </location>
</feature>
<keyword evidence="4 8" id="KW-0812">Transmembrane</keyword>
<dbReference type="Proteomes" id="UP001241758">
    <property type="component" value="Unassembled WGS sequence"/>
</dbReference>
<reference evidence="10 11" key="1">
    <citation type="submission" date="2023-05" db="EMBL/GenBank/DDBJ databases">
        <title>Actinoplanes sp. NEAU-A12 genome sequencing.</title>
        <authorList>
            <person name="Wang Z.-S."/>
        </authorList>
    </citation>
    <scope>NUCLEOTIDE SEQUENCE [LARGE SCALE GENOMIC DNA]</scope>
    <source>
        <strain evidence="10 11">NEAU-A12</strain>
    </source>
</reference>
<feature type="transmembrane region" description="Helical" evidence="8">
    <location>
        <begin position="304"/>
        <end position="325"/>
    </location>
</feature>
<evidence type="ECO:0000313" key="10">
    <source>
        <dbReference type="EMBL" id="MDI6103325.1"/>
    </source>
</evidence>
<dbReference type="Pfam" id="PF07690">
    <property type="entry name" value="MFS_1"/>
    <property type="match status" value="1"/>
</dbReference>
<feature type="transmembrane region" description="Helical" evidence="8">
    <location>
        <begin position="332"/>
        <end position="351"/>
    </location>
</feature>
<dbReference type="PANTHER" id="PTHR42718:SF47">
    <property type="entry name" value="METHYL VIOLOGEN RESISTANCE PROTEIN SMVA"/>
    <property type="match status" value="1"/>
</dbReference>
<evidence type="ECO:0000256" key="1">
    <source>
        <dbReference type="ARBA" id="ARBA00004651"/>
    </source>
</evidence>
<keyword evidence="6 8" id="KW-0472">Membrane</keyword>
<feature type="compositionally biased region" description="Basic and acidic residues" evidence="7">
    <location>
        <begin position="533"/>
        <end position="542"/>
    </location>
</feature>
<name>A0ABT6WUN0_9ACTN</name>
<evidence type="ECO:0000256" key="4">
    <source>
        <dbReference type="ARBA" id="ARBA00022692"/>
    </source>
</evidence>
<evidence type="ECO:0000256" key="2">
    <source>
        <dbReference type="ARBA" id="ARBA00022448"/>
    </source>
</evidence>
<evidence type="ECO:0000256" key="3">
    <source>
        <dbReference type="ARBA" id="ARBA00022475"/>
    </source>
</evidence>
<dbReference type="PROSITE" id="PS50850">
    <property type="entry name" value="MFS"/>
    <property type="match status" value="1"/>
</dbReference>
<feature type="transmembrane region" description="Helical" evidence="8">
    <location>
        <begin position="139"/>
        <end position="160"/>
    </location>
</feature>
<dbReference type="EMBL" id="JASCTH010000025">
    <property type="protein sequence ID" value="MDI6103325.1"/>
    <property type="molecule type" value="Genomic_DNA"/>
</dbReference>
<feature type="transmembrane region" description="Helical" evidence="8">
    <location>
        <begin position="475"/>
        <end position="498"/>
    </location>
</feature>
<dbReference type="Gene3D" id="1.20.1250.20">
    <property type="entry name" value="MFS general substrate transporter like domains"/>
    <property type="match status" value="1"/>
</dbReference>
<comment type="subcellular location">
    <subcellularLocation>
        <location evidence="1">Cell membrane</location>
        <topology evidence="1">Multi-pass membrane protein</topology>
    </subcellularLocation>
</comment>
<evidence type="ECO:0000313" key="11">
    <source>
        <dbReference type="Proteomes" id="UP001241758"/>
    </source>
</evidence>
<organism evidence="10 11">
    <name type="scientific">Actinoplanes sandaracinus</name>
    <dbReference type="NCBI Taxonomy" id="3045177"/>
    <lineage>
        <taxon>Bacteria</taxon>
        <taxon>Bacillati</taxon>
        <taxon>Actinomycetota</taxon>
        <taxon>Actinomycetes</taxon>
        <taxon>Micromonosporales</taxon>
        <taxon>Micromonosporaceae</taxon>
        <taxon>Actinoplanes</taxon>
    </lineage>
</organism>
<feature type="transmembrane region" description="Helical" evidence="8">
    <location>
        <begin position="357"/>
        <end position="383"/>
    </location>
</feature>
<feature type="transmembrane region" description="Helical" evidence="8">
    <location>
        <begin position="12"/>
        <end position="39"/>
    </location>
</feature>
<feature type="transmembrane region" description="Helical" evidence="8">
    <location>
        <begin position="166"/>
        <end position="189"/>
    </location>
</feature>
<feature type="transmembrane region" description="Helical" evidence="8">
    <location>
        <begin position="226"/>
        <end position="247"/>
    </location>
</feature>
<evidence type="ECO:0000256" key="5">
    <source>
        <dbReference type="ARBA" id="ARBA00022989"/>
    </source>
</evidence>
<feature type="transmembrane region" description="Helical" evidence="8">
    <location>
        <begin position="81"/>
        <end position="99"/>
    </location>
</feature>
<dbReference type="PANTHER" id="PTHR42718">
    <property type="entry name" value="MAJOR FACILITATOR SUPERFAMILY MULTIDRUG TRANSPORTER MFSC"/>
    <property type="match status" value="1"/>
</dbReference>
<feature type="domain" description="Major facilitator superfamily (MFS) profile" evidence="9">
    <location>
        <begin position="15"/>
        <end position="502"/>
    </location>
</feature>
<evidence type="ECO:0000259" key="9">
    <source>
        <dbReference type="PROSITE" id="PS50850"/>
    </source>
</evidence>
<dbReference type="InterPro" id="IPR011701">
    <property type="entry name" value="MFS"/>
</dbReference>
<accession>A0ABT6WUN0</accession>
<feature type="transmembrane region" description="Helical" evidence="8">
    <location>
        <begin position="404"/>
        <end position="421"/>
    </location>
</feature>
<evidence type="ECO:0000256" key="8">
    <source>
        <dbReference type="SAM" id="Phobius"/>
    </source>
</evidence>
<sequence length="542" mass="55404">MNAPVVKAGRREWLGLIALVLPTLLVSMDISVFFFALPALTEDLAPSGTELLWIMDVYGFLLAGLLVTMGALGDRIGRRKLLLIGAVLFGVASTAAAYADDAAVLILARAAMGIGGATLAPSTLALIRNMFHDEKERTTAIGVWTAGFAGGGVLGPIIGGLLLENFWWGAVFLINIPVMVLLLAVAPILLPEYRNPDPGRFDLLSSVLALASILSIIYGVKEIAGHGAGIGAAAAIVAGLLIGFLFVRRQVGEHAMLDVRLFRNPAFSASLGANTLVMFVMLGTALFMSQYLQLVKGLEPFTAALWSLPAVVATMVGVGIASSLVAAVRPAYIVAAGLVLAAVGFGVITQVEAGSALWLILTGSAVMSVGVGMVSTLGTDLVVTTAPPERAGAASALSETGNELGGALGIAVLGSIGAAVYRSQMDGLPATDGVPAQVADAAGETLPGAVAVLGSLPGEAGAALLDNAFASFTHGLQAVAATGTVILLLAAVLVGYLLRNVAPKNNGATENDESPVTDQSREADGQLRLVGSETRETLHADR</sequence>
<proteinExistence type="predicted"/>
<feature type="transmembrane region" description="Helical" evidence="8">
    <location>
        <begin position="201"/>
        <end position="220"/>
    </location>
</feature>
<dbReference type="RefSeq" id="WP_282764350.1">
    <property type="nucleotide sequence ID" value="NZ_JASCTH010000025.1"/>
</dbReference>
<dbReference type="CDD" id="cd17321">
    <property type="entry name" value="MFS_MMR_MDR_like"/>
    <property type="match status" value="1"/>
</dbReference>
<evidence type="ECO:0000256" key="7">
    <source>
        <dbReference type="SAM" id="MobiDB-lite"/>
    </source>
</evidence>
<feature type="transmembrane region" description="Helical" evidence="8">
    <location>
        <begin position="267"/>
        <end position="292"/>
    </location>
</feature>
<dbReference type="Gene3D" id="1.20.1720.10">
    <property type="entry name" value="Multidrug resistance protein D"/>
    <property type="match status" value="1"/>
</dbReference>
<keyword evidence="11" id="KW-1185">Reference proteome</keyword>
<evidence type="ECO:0000256" key="6">
    <source>
        <dbReference type="ARBA" id="ARBA00023136"/>
    </source>
</evidence>
<dbReference type="InterPro" id="IPR036259">
    <property type="entry name" value="MFS_trans_sf"/>
</dbReference>
<feature type="region of interest" description="Disordered" evidence="7">
    <location>
        <begin position="504"/>
        <end position="542"/>
    </location>
</feature>
<keyword evidence="5 8" id="KW-1133">Transmembrane helix</keyword>
<keyword evidence="3" id="KW-1003">Cell membrane</keyword>
<dbReference type="SUPFAM" id="SSF103473">
    <property type="entry name" value="MFS general substrate transporter"/>
    <property type="match status" value="1"/>
</dbReference>
<dbReference type="InterPro" id="IPR020846">
    <property type="entry name" value="MFS_dom"/>
</dbReference>
<protein>
    <submittedName>
        <fullName evidence="10">MFS transporter</fullName>
    </submittedName>
</protein>
<comment type="caution">
    <text evidence="10">The sequence shown here is derived from an EMBL/GenBank/DDBJ whole genome shotgun (WGS) entry which is preliminary data.</text>
</comment>
<keyword evidence="2" id="KW-0813">Transport</keyword>
<gene>
    <name evidence="10" type="ORF">QLQ12_32425</name>
</gene>